<dbReference type="EMBL" id="JBHLUU010000085">
    <property type="protein sequence ID" value="MFC0476047.1"/>
    <property type="molecule type" value="Genomic_DNA"/>
</dbReference>
<name>A0ABV6KRU9_9BACI</name>
<dbReference type="SUPFAM" id="SSF54373">
    <property type="entry name" value="FAD-linked reductases, C-terminal domain"/>
    <property type="match status" value="1"/>
</dbReference>
<proteinExistence type="predicted"/>
<keyword evidence="2" id="KW-1185">Reference proteome</keyword>
<evidence type="ECO:0000313" key="1">
    <source>
        <dbReference type="EMBL" id="MFC0476047.1"/>
    </source>
</evidence>
<comment type="caution">
    <text evidence="1">The sequence shown here is derived from an EMBL/GenBank/DDBJ whole genome shotgun (WGS) entry which is preliminary data.</text>
</comment>
<sequence length="62" mass="6983">MPIQEVFANRWQFNPLQPTNIMSIGIIDLNPKSRGTILAAHSDPEAYPSIDFNSLENQLIKS</sequence>
<dbReference type="Proteomes" id="UP001589738">
    <property type="component" value="Unassembled WGS sequence"/>
</dbReference>
<dbReference type="Gene3D" id="3.30.560.10">
    <property type="entry name" value="Glucose Oxidase, domain 3"/>
    <property type="match status" value="1"/>
</dbReference>
<dbReference type="RefSeq" id="WP_377058288.1">
    <property type="nucleotide sequence ID" value="NZ_JBHLUU010000085.1"/>
</dbReference>
<reference evidence="1 2" key="1">
    <citation type="submission" date="2024-09" db="EMBL/GenBank/DDBJ databases">
        <authorList>
            <person name="Sun Q."/>
            <person name="Mori K."/>
        </authorList>
    </citation>
    <scope>NUCLEOTIDE SEQUENCE [LARGE SCALE GENOMIC DNA]</scope>
    <source>
        <strain evidence="1 2">CGMCC 1.9126</strain>
    </source>
</reference>
<accession>A0ABV6KRU9</accession>
<gene>
    <name evidence="1" type="ORF">ACFFHF_12445</name>
</gene>
<evidence type="ECO:0000313" key="2">
    <source>
        <dbReference type="Proteomes" id="UP001589738"/>
    </source>
</evidence>
<organism evidence="1 2">
    <name type="scientific">Robertmurraya beringensis</name>
    <dbReference type="NCBI Taxonomy" id="641660"/>
    <lineage>
        <taxon>Bacteria</taxon>
        <taxon>Bacillati</taxon>
        <taxon>Bacillota</taxon>
        <taxon>Bacilli</taxon>
        <taxon>Bacillales</taxon>
        <taxon>Bacillaceae</taxon>
        <taxon>Robertmurraya</taxon>
    </lineage>
</organism>
<protein>
    <submittedName>
        <fullName evidence="1">Uncharacterized protein</fullName>
    </submittedName>
</protein>